<evidence type="ECO:0000256" key="1">
    <source>
        <dbReference type="ARBA" id="ARBA00022737"/>
    </source>
</evidence>
<feature type="domain" description="HotDog ACOT-type" evidence="5">
    <location>
        <begin position="220"/>
        <end position="332"/>
    </location>
</feature>
<gene>
    <name evidence="6" type="ORF">METZ01_LOCUS39598</name>
</gene>
<keyword evidence="2" id="KW-0378">Hydrolase</keyword>
<keyword evidence="3" id="KW-0809">Transit peptide</keyword>
<evidence type="ECO:0000259" key="5">
    <source>
        <dbReference type="PROSITE" id="PS51770"/>
    </source>
</evidence>
<feature type="domain" description="HotDog ACOT-type" evidence="5">
    <location>
        <begin position="37"/>
        <end position="152"/>
    </location>
</feature>
<evidence type="ECO:0000256" key="4">
    <source>
        <dbReference type="SAM" id="MobiDB-lite"/>
    </source>
</evidence>
<dbReference type="PANTHER" id="PTHR12655">
    <property type="entry name" value="ACYL-COA THIOESTERASE"/>
    <property type="match status" value="1"/>
</dbReference>
<dbReference type="CDD" id="cd03442">
    <property type="entry name" value="BFIT_BACH"/>
    <property type="match status" value="2"/>
</dbReference>
<dbReference type="EMBL" id="UINC01001697">
    <property type="protein sequence ID" value="SUZ86744.1"/>
    <property type="molecule type" value="Genomic_DNA"/>
</dbReference>
<name>A0A381R6A9_9ZZZZ</name>
<proteinExistence type="predicted"/>
<accession>A0A381R6A9</accession>
<dbReference type="GO" id="GO:0047617">
    <property type="term" value="F:fatty acyl-CoA hydrolase activity"/>
    <property type="evidence" value="ECO:0007669"/>
    <property type="project" value="TreeGrafter"/>
</dbReference>
<dbReference type="PROSITE" id="PS51770">
    <property type="entry name" value="HOTDOG_ACOT"/>
    <property type="match status" value="2"/>
</dbReference>
<evidence type="ECO:0000256" key="2">
    <source>
        <dbReference type="ARBA" id="ARBA00022801"/>
    </source>
</evidence>
<dbReference type="AlphaFoldDB" id="A0A381R6A9"/>
<dbReference type="GO" id="GO:0005739">
    <property type="term" value="C:mitochondrion"/>
    <property type="evidence" value="ECO:0007669"/>
    <property type="project" value="TreeGrafter"/>
</dbReference>
<feature type="region of interest" description="Disordered" evidence="4">
    <location>
        <begin position="170"/>
        <end position="191"/>
    </location>
</feature>
<dbReference type="InterPro" id="IPR029069">
    <property type="entry name" value="HotDog_dom_sf"/>
</dbReference>
<dbReference type="GO" id="GO:0006637">
    <property type="term" value="P:acyl-CoA metabolic process"/>
    <property type="evidence" value="ECO:0007669"/>
    <property type="project" value="TreeGrafter"/>
</dbReference>
<reference evidence="6" key="1">
    <citation type="submission" date="2018-05" db="EMBL/GenBank/DDBJ databases">
        <authorList>
            <person name="Lanie J.A."/>
            <person name="Ng W.-L."/>
            <person name="Kazmierczak K.M."/>
            <person name="Andrzejewski T.M."/>
            <person name="Davidsen T.M."/>
            <person name="Wayne K.J."/>
            <person name="Tettelin H."/>
            <person name="Glass J.I."/>
            <person name="Rusch D."/>
            <person name="Podicherti R."/>
            <person name="Tsui H.-C.T."/>
            <person name="Winkler M.E."/>
        </authorList>
    </citation>
    <scope>NUCLEOTIDE SEQUENCE</scope>
</reference>
<evidence type="ECO:0000313" key="6">
    <source>
        <dbReference type="EMBL" id="SUZ86744.1"/>
    </source>
</evidence>
<dbReference type="PANTHER" id="PTHR12655:SF0">
    <property type="entry name" value="ACYL-COENZYME A THIOESTERASE 9, MITOCHONDRIAL"/>
    <property type="match status" value="1"/>
</dbReference>
<evidence type="ECO:0000256" key="3">
    <source>
        <dbReference type="ARBA" id="ARBA00022946"/>
    </source>
</evidence>
<dbReference type="SUPFAM" id="SSF54637">
    <property type="entry name" value="Thioesterase/thiol ester dehydrase-isomerase"/>
    <property type="match status" value="2"/>
</dbReference>
<dbReference type="InterPro" id="IPR033120">
    <property type="entry name" value="HOTDOG_ACOT"/>
</dbReference>
<organism evidence="6">
    <name type="scientific">marine metagenome</name>
    <dbReference type="NCBI Taxonomy" id="408172"/>
    <lineage>
        <taxon>unclassified sequences</taxon>
        <taxon>metagenomes</taxon>
        <taxon>ecological metagenomes</taxon>
    </lineage>
</organism>
<protein>
    <recommendedName>
        <fullName evidence="5">HotDog ACOT-type domain-containing protein</fullName>
    </recommendedName>
</protein>
<dbReference type="Gene3D" id="3.10.129.10">
    <property type="entry name" value="Hotdog Thioesterase"/>
    <property type="match status" value="2"/>
</dbReference>
<keyword evidence="1" id="KW-0677">Repeat</keyword>
<sequence>MSEIPVGAQVAPSKTKVDVALNKALITAKVSDSALEKILPFSTDLELRERYINFFNGLRLGKLLEDLDLMAGQVAYRHTEGWERGMTIVTAACDRIDLLGELPSDRDLQLLSSINWVGRSSIEVGVKISSKEDDSWKRVARAYFIMVARREGKAEAVNSLEVVSMDEQRRFREGEQRQHERRSISQTSYLNNTPTAEESQVLHELFLQIKKGEVEGVSMENSIRQSTLLMHPQSRNVHDNIFGGYLMREAFELAWNITYLYCRQKPKFISMDHMYFYKPVEIGSIISFTGSVIYTVEKTLMVEVVTEVIHPKTGETQVTNVCYFTFTNLDGSGNSQRVPQILPHSYEDGLKYLDGAKRFKLGENKRALTNN</sequence>
<feature type="compositionally biased region" description="Basic and acidic residues" evidence="4">
    <location>
        <begin position="170"/>
        <end position="183"/>
    </location>
</feature>